<gene>
    <name evidence="1" type="ORF">SAMN05216260_1416</name>
</gene>
<reference evidence="1 2" key="1">
    <citation type="submission" date="2016-10" db="EMBL/GenBank/DDBJ databases">
        <authorList>
            <person name="de Groot N.N."/>
        </authorList>
    </citation>
    <scope>NUCLEOTIDE SEQUENCE [LARGE SCALE GENOMIC DNA]</scope>
    <source>
        <strain evidence="1 2">CGMCC 4.1859</strain>
    </source>
</reference>
<dbReference type="AlphaFoldDB" id="A0A1G7YHK5"/>
<organism evidence="1 2">
    <name type="scientific">Streptomyces griseoaurantiacus</name>
    <dbReference type="NCBI Taxonomy" id="68213"/>
    <lineage>
        <taxon>Bacteria</taxon>
        <taxon>Bacillati</taxon>
        <taxon>Actinomycetota</taxon>
        <taxon>Actinomycetes</taxon>
        <taxon>Kitasatosporales</taxon>
        <taxon>Streptomycetaceae</taxon>
        <taxon>Streptomyces</taxon>
        <taxon>Streptomyces aurantiacus group</taxon>
    </lineage>
</organism>
<evidence type="ECO:0000313" key="1">
    <source>
        <dbReference type="EMBL" id="SDG95877.1"/>
    </source>
</evidence>
<dbReference type="Proteomes" id="UP000198614">
    <property type="component" value="Unassembled WGS sequence"/>
</dbReference>
<name>A0A1G7YHK5_9ACTN</name>
<dbReference type="EMBL" id="FNAX01000041">
    <property type="protein sequence ID" value="SDG95877.1"/>
    <property type="molecule type" value="Genomic_DNA"/>
</dbReference>
<evidence type="ECO:0008006" key="3">
    <source>
        <dbReference type="Google" id="ProtNLM"/>
    </source>
</evidence>
<protein>
    <recommendedName>
        <fullName evidence="3">Helix-turn-helix</fullName>
    </recommendedName>
</protein>
<sequence>MGDDRESGFHERARSGPIHEYVVALRETWAPAKRLGATQTELARRGPFTEGTVSKYFSGGLIATDKFVDTLLTFVTTPPYGTVSFFEMATDQVTACEPQRARPPGC</sequence>
<accession>A0A1G7YHK5</accession>
<proteinExistence type="predicted"/>
<evidence type="ECO:0000313" key="2">
    <source>
        <dbReference type="Proteomes" id="UP000198614"/>
    </source>
</evidence>